<evidence type="ECO:0000256" key="15">
    <source>
        <dbReference type="SAM" id="Phobius"/>
    </source>
</evidence>
<name>A0A6G1PPC3_CHAAH</name>
<keyword evidence="6 16" id="KW-0732">Signal</keyword>
<feature type="chain" id="PRO_5026230042" evidence="16">
    <location>
        <begin position="23"/>
        <end position="980"/>
    </location>
</feature>
<comment type="subcellular location">
    <subcellularLocation>
        <location evidence="1">Membrane</location>
        <topology evidence="1">Single-pass type I membrane protein</topology>
    </subcellularLocation>
</comment>
<dbReference type="AlphaFoldDB" id="A0A6G1PPC3"/>
<dbReference type="PROSITE" id="PS50104">
    <property type="entry name" value="TIR"/>
    <property type="match status" value="1"/>
</dbReference>
<dbReference type="InterPro" id="IPR035897">
    <property type="entry name" value="Toll_tir_struct_dom_sf"/>
</dbReference>
<evidence type="ECO:0000256" key="5">
    <source>
        <dbReference type="ARBA" id="ARBA00022692"/>
    </source>
</evidence>
<evidence type="ECO:0000256" key="1">
    <source>
        <dbReference type="ARBA" id="ARBA00004479"/>
    </source>
</evidence>
<evidence type="ECO:0000256" key="4">
    <source>
        <dbReference type="ARBA" id="ARBA00022614"/>
    </source>
</evidence>
<keyword evidence="19" id="KW-1185">Reference proteome</keyword>
<dbReference type="InterPro" id="IPR032675">
    <property type="entry name" value="LRR_dom_sf"/>
</dbReference>
<feature type="transmembrane region" description="Helical" evidence="15">
    <location>
        <begin position="743"/>
        <end position="763"/>
    </location>
</feature>
<proteinExistence type="inferred from homology"/>
<dbReference type="FunFam" id="3.40.50.10140:FF:000001">
    <property type="entry name" value="Toll-like receptor 2"/>
    <property type="match status" value="1"/>
</dbReference>
<keyword evidence="4" id="KW-0433">Leucine-rich repeat</keyword>
<dbReference type="GO" id="GO:0038023">
    <property type="term" value="F:signaling receptor activity"/>
    <property type="evidence" value="ECO:0007669"/>
    <property type="project" value="TreeGrafter"/>
</dbReference>
<accession>A0A6G1PPC3</accession>
<dbReference type="PANTHER" id="PTHR24365">
    <property type="entry name" value="TOLL-LIKE RECEPTOR"/>
    <property type="match status" value="1"/>
</dbReference>
<evidence type="ECO:0000256" key="8">
    <source>
        <dbReference type="ARBA" id="ARBA00022859"/>
    </source>
</evidence>
<dbReference type="Pfam" id="PF01582">
    <property type="entry name" value="TIR"/>
    <property type="match status" value="1"/>
</dbReference>
<dbReference type="SMART" id="SM00364">
    <property type="entry name" value="LRR_BAC"/>
    <property type="match status" value="5"/>
</dbReference>
<feature type="signal peptide" evidence="16">
    <location>
        <begin position="1"/>
        <end position="22"/>
    </location>
</feature>
<evidence type="ECO:0000256" key="12">
    <source>
        <dbReference type="ARBA" id="ARBA00023180"/>
    </source>
</evidence>
<evidence type="ECO:0000256" key="13">
    <source>
        <dbReference type="ARBA" id="ARBA00023198"/>
    </source>
</evidence>
<dbReference type="PROSITE" id="PS51450">
    <property type="entry name" value="LRR"/>
    <property type="match status" value="4"/>
</dbReference>
<evidence type="ECO:0000256" key="16">
    <source>
        <dbReference type="SAM" id="SignalP"/>
    </source>
</evidence>
<dbReference type="GO" id="GO:0005886">
    <property type="term" value="C:plasma membrane"/>
    <property type="evidence" value="ECO:0007669"/>
    <property type="project" value="TreeGrafter"/>
</dbReference>
<evidence type="ECO:0000259" key="17">
    <source>
        <dbReference type="PROSITE" id="PS50104"/>
    </source>
</evidence>
<keyword evidence="10 15" id="KW-0472">Membrane</keyword>
<dbReference type="GO" id="GO:0002224">
    <property type="term" value="P:toll-like receptor signaling pathway"/>
    <property type="evidence" value="ECO:0007669"/>
    <property type="project" value="TreeGrafter"/>
</dbReference>
<organism evidence="18 19">
    <name type="scientific">Channa argus</name>
    <name type="common">Northern snakehead</name>
    <name type="synonym">Ophicephalus argus</name>
    <dbReference type="NCBI Taxonomy" id="215402"/>
    <lineage>
        <taxon>Eukaryota</taxon>
        <taxon>Metazoa</taxon>
        <taxon>Chordata</taxon>
        <taxon>Craniata</taxon>
        <taxon>Vertebrata</taxon>
        <taxon>Euteleostomi</taxon>
        <taxon>Actinopterygii</taxon>
        <taxon>Neopterygii</taxon>
        <taxon>Teleostei</taxon>
        <taxon>Neoteleostei</taxon>
        <taxon>Acanthomorphata</taxon>
        <taxon>Anabantaria</taxon>
        <taxon>Anabantiformes</taxon>
        <taxon>Channoidei</taxon>
        <taxon>Channidae</taxon>
        <taxon>Channa</taxon>
    </lineage>
</organism>
<evidence type="ECO:0000256" key="11">
    <source>
        <dbReference type="ARBA" id="ARBA00023170"/>
    </source>
</evidence>
<feature type="domain" description="TIR" evidence="17">
    <location>
        <begin position="794"/>
        <end position="941"/>
    </location>
</feature>
<dbReference type="PANTHER" id="PTHR24365:SF545">
    <property type="entry name" value="TOLL-LIKE RECEPTOR 12"/>
    <property type="match status" value="1"/>
</dbReference>
<feature type="region of interest" description="Disordered" evidence="14">
    <location>
        <begin position="945"/>
        <end position="965"/>
    </location>
</feature>
<dbReference type="SMART" id="SM00365">
    <property type="entry name" value="LRR_SD22"/>
    <property type="match status" value="8"/>
</dbReference>
<evidence type="ECO:0000256" key="9">
    <source>
        <dbReference type="ARBA" id="ARBA00022989"/>
    </source>
</evidence>
<dbReference type="InterPro" id="IPR003591">
    <property type="entry name" value="Leu-rich_rpt_typical-subtyp"/>
</dbReference>
<dbReference type="Gene3D" id="3.80.10.10">
    <property type="entry name" value="Ribonuclease Inhibitor"/>
    <property type="match status" value="6"/>
</dbReference>
<keyword evidence="7" id="KW-0677">Repeat</keyword>
<protein>
    <submittedName>
        <fullName evidence="18">Toll-like receptor 13</fullName>
    </submittedName>
</protein>
<sequence length="980" mass="113176">MAGLKQLLLVTLVLCAHQLISGYSFKNCIAEPYSRGTLFNCIRRKETNISAIIEDLPPSVVNLTITINPLRHIPSYSFVHLPNIQHLRIDHNHLRNISQSAFQYLHQLKSLNLSFNYISELSPDAFKDLHNLTFLSLTNNKLKQLPEKIFFSLINLNTLLIRQNLLTNFSGIAKSVSNLTNLKILNLCFNHLTSLRHSNVSLPKSLTKLYVCRNNLSTLGCEPSFLSFIKFLDLSYNSQLLATAFQGVDLRQIIYLHLRSTSVKVVEFLKVSNISASHVDFSGTGLNNESLLVDLCKLLKTRVKWIKNFNLGSNRIRNLTKLSLQNCPKIKGALDLSLNELKRISCLNFLNSHRDIKSFDAEHNHLTYLPTCKTRSVVYFQNLEELSYRYNRILSVNSYAFYHTPNIKQLKLNINTIAFLHRKALKGLKRLETLRLDNNLLTDLFNDTFEDNINLHILNLRNNRISVIFNGTFLKLSNLTTLDLGGNKITHFEHSGLDGLKSLSKFYLDGNNLKQIDPSLFRAFQQTLTALDLQSNQIAFFNEKTTCSPFVNLRKLSDLKLDGQRPHGLTVIPPNFFKGLHSLKSLYLTNNNIVLLPPNAFDDLTGLHFLTLDNCCVGAVNLQPGVFKNLRNVTKLIVENMGIQNFSKEVFGNLTKLHILQLNRNVMQQIQVNALESLPNLHYLDIRGIPLSCTCKNNLLQNWTLNNTNVQVVFLYTLSCEHDKKIKFYNFDTKVCYIDLGEYLFFCTAAVVFLFTVTPLLYVKLYWKMKYSYYVFCAWFREQWRKLREEEENCKYDAFISYNSSDEQWIMDQLVPNLEGNGSSFKLCLHHRDFELGRYIVDNIVSAVYSSRKTICVVSRNFLQSEWCSLEIQLASYRLFDEHRDVLVLVFLEPISERQLSSYHRMRKVMLKKTYLQWPGLDCTDPALAQDLFWNQLRRAMRTGSKLKTEENQQSEGCVTTESEETEHFETSDENYYLLP</sequence>
<keyword evidence="5 15" id="KW-0812">Transmembrane</keyword>
<dbReference type="SUPFAM" id="SSF52200">
    <property type="entry name" value="Toll/Interleukin receptor TIR domain"/>
    <property type="match status" value="1"/>
</dbReference>
<dbReference type="SMART" id="SM00369">
    <property type="entry name" value="LRR_TYP"/>
    <property type="match status" value="12"/>
</dbReference>
<dbReference type="InterPro" id="IPR000157">
    <property type="entry name" value="TIR_dom"/>
</dbReference>
<dbReference type="Gene3D" id="3.40.50.10140">
    <property type="entry name" value="Toll/interleukin-1 receptor homology (TIR) domain"/>
    <property type="match status" value="1"/>
</dbReference>
<evidence type="ECO:0000313" key="18">
    <source>
        <dbReference type="EMBL" id="KAF3692125.1"/>
    </source>
</evidence>
<evidence type="ECO:0000313" key="19">
    <source>
        <dbReference type="Proteomes" id="UP000503349"/>
    </source>
</evidence>
<dbReference type="Proteomes" id="UP000503349">
    <property type="component" value="Chromosome 7"/>
</dbReference>
<dbReference type="GO" id="GO:0045087">
    <property type="term" value="P:innate immune response"/>
    <property type="evidence" value="ECO:0007669"/>
    <property type="project" value="UniProtKB-KW"/>
</dbReference>
<dbReference type="GO" id="GO:0006954">
    <property type="term" value="P:inflammatory response"/>
    <property type="evidence" value="ECO:0007669"/>
    <property type="project" value="UniProtKB-KW"/>
</dbReference>
<dbReference type="SMART" id="SM00255">
    <property type="entry name" value="TIR"/>
    <property type="match status" value="1"/>
</dbReference>
<keyword evidence="8" id="KW-0391">Immunity</keyword>
<keyword evidence="11 18" id="KW-0675">Receptor</keyword>
<dbReference type="InterPro" id="IPR001611">
    <property type="entry name" value="Leu-rich_rpt"/>
</dbReference>
<dbReference type="EMBL" id="CM015718">
    <property type="protein sequence ID" value="KAF3692125.1"/>
    <property type="molecule type" value="Genomic_DNA"/>
</dbReference>
<evidence type="ECO:0000256" key="7">
    <source>
        <dbReference type="ARBA" id="ARBA00022737"/>
    </source>
</evidence>
<evidence type="ECO:0000256" key="3">
    <source>
        <dbReference type="ARBA" id="ARBA00022588"/>
    </source>
</evidence>
<keyword evidence="3" id="KW-0399">Innate immunity</keyword>
<keyword evidence="13" id="KW-0395">Inflammatory response</keyword>
<reference evidence="18 19" key="1">
    <citation type="submission" date="2019-02" db="EMBL/GenBank/DDBJ databases">
        <title>Opniocepnalus argus genome.</title>
        <authorList>
            <person name="Zhou C."/>
            <person name="Xiao S."/>
        </authorList>
    </citation>
    <scope>NUCLEOTIDE SEQUENCE [LARGE SCALE GENOMIC DNA]</scope>
    <source>
        <strain evidence="18">OARG1902GOOAL</strain>
        <tissue evidence="18">Muscle</tissue>
    </source>
</reference>
<evidence type="ECO:0000256" key="6">
    <source>
        <dbReference type="ARBA" id="ARBA00022729"/>
    </source>
</evidence>
<keyword evidence="12" id="KW-0325">Glycoprotein</keyword>
<comment type="similarity">
    <text evidence="2">Belongs to the Toll-like receptor family.</text>
</comment>
<reference evidence="19" key="2">
    <citation type="submission" date="2019-02" db="EMBL/GenBank/DDBJ databases">
        <title>Opniocepnalus argus Var Kimnra genome.</title>
        <authorList>
            <person name="Zhou C."/>
            <person name="Xiao S."/>
        </authorList>
    </citation>
    <scope>NUCLEOTIDE SEQUENCE [LARGE SCALE GENOMIC DNA]</scope>
</reference>
<dbReference type="PRINTS" id="PR01537">
    <property type="entry name" value="INTRLKN1R1F"/>
</dbReference>
<gene>
    <name evidence="18" type="ORF">EXN66_Car007801</name>
</gene>
<dbReference type="FunFam" id="3.80.10.10:FF:001164">
    <property type="entry name" value="GH01279p"/>
    <property type="match status" value="1"/>
</dbReference>
<dbReference type="Pfam" id="PF13855">
    <property type="entry name" value="LRR_8"/>
    <property type="match status" value="5"/>
</dbReference>
<evidence type="ECO:0000256" key="14">
    <source>
        <dbReference type="SAM" id="MobiDB-lite"/>
    </source>
</evidence>
<evidence type="ECO:0000256" key="10">
    <source>
        <dbReference type="ARBA" id="ARBA00023136"/>
    </source>
</evidence>
<dbReference type="SUPFAM" id="SSF52058">
    <property type="entry name" value="L domain-like"/>
    <property type="match status" value="2"/>
</dbReference>
<evidence type="ECO:0000256" key="2">
    <source>
        <dbReference type="ARBA" id="ARBA00009634"/>
    </source>
</evidence>
<keyword evidence="9 15" id="KW-1133">Transmembrane helix</keyword>